<protein>
    <recommendedName>
        <fullName evidence="2">Anaphase-promoting complex subunit 4-like WD40 domain-containing protein</fullName>
    </recommendedName>
</protein>
<dbReference type="InterPro" id="IPR037379">
    <property type="entry name" value="WDR74/Nsa1"/>
</dbReference>
<keyword evidence="4" id="KW-1185">Reference proteome</keyword>
<dbReference type="Pfam" id="PF12894">
    <property type="entry name" value="ANAPC4_WD40"/>
    <property type="match status" value="1"/>
</dbReference>
<evidence type="ECO:0000256" key="1">
    <source>
        <dbReference type="SAM" id="MobiDB-lite"/>
    </source>
</evidence>
<reference evidence="3" key="1">
    <citation type="submission" date="2019-08" db="EMBL/GenBank/DDBJ databases">
        <title>The genome of the North American firefly Photinus pyralis.</title>
        <authorList>
            <consortium name="Photinus pyralis genome working group"/>
            <person name="Fallon T.R."/>
            <person name="Sander Lower S.E."/>
            <person name="Weng J.-K."/>
        </authorList>
    </citation>
    <scope>NUCLEOTIDE SEQUENCE</scope>
    <source>
        <strain evidence="3">TRF0915ILg1</strain>
        <tissue evidence="3">Whole body</tissue>
    </source>
</reference>
<dbReference type="EMBL" id="VTPC01090156">
    <property type="protein sequence ID" value="KAF2884574.1"/>
    <property type="molecule type" value="Genomic_DNA"/>
</dbReference>
<dbReference type="InterPro" id="IPR001680">
    <property type="entry name" value="WD40_rpt"/>
</dbReference>
<dbReference type="SMART" id="SM00320">
    <property type="entry name" value="WD40"/>
    <property type="match status" value="5"/>
</dbReference>
<dbReference type="SUPFAM" id="SSF50978">
    <property type="entry name" value="WD40 repeat-like"/>
    <property type="match status" value="1"/>
</dbReference>
<accession>A0A8K0CC51</accession>
<feature type="compositionally biased region" description="Basic and acidic residues" evidence="1">
    <location>
        <begin position="342"/>
        <end position="359"/>
    </location>
</feature>
<organism evidence="3 4">
    <name type="scientific">Ignelater luminosus</name>
    <name type="common">Cucubano</name>
    <name type="synonym">Pyrophorus luminosus</name>
    <dbReference type="NCBI Taxonomy" id="2038154"/>
    <lineage>
        <taxon>Eukaryota</taxon>
        <taxon>Metazoa</taxon>
        <taxon>Ecdysozoa</taxon>
        <taxon>Arthropoda</taxon>
        <taxon>Hexapoda</taxon>
        <taxon>Insecta</taxon>
        <taxon>Pterygota</taxon>
        <taxon>Neoptera</taxon>
        <taxon>Endopterygota</taxon>
        <taxon>Coleoptera</taxon>
        <taxon>Polyphaga</taxon>
        <taxon>Elateriformia</taxon>
        <taxon>Elateroidea</taxon>
        <taxon>Elateridae</taxon>
        <taxon>Agrypninae</taxon>
        <taxon>Pyrophorini</taxon>
        <taxon>Ignelater</taxon>
    </lineage>
</organism>
<dbReference type="GO" id="GO:0042273">
    <property type="term" value="P:ribosomal large subunit biogenesis"/>
    <property type="evidence" value="ECO:0007669"/>
    <property type="project" value="InterPro"/>
</dbReference>
<evidence type="ECO:0000313" key="4">
    <source>
        <dbReference type="Proteomes" id="UP000801492"/>
    </source>
</evidence>
<gene>
    <name evidence="3" type="ORF">ILUMI_21613</name>
</gene>
<name>A0A8K0CC51_IGNLU</name>
<dbReference type="GO" id="GO:0030687">
    <property type="term" value="C:preribosome, large subunit precursor"/>
    <property type="evidence" value="ECO:0007669"/>
    <property type="project" value="TreeGrafter"/>
</dbReference>
<comment type="caution">
    <text evidence="3">The sequence shown here is derived from an EMBL/GenBank/DDBJ whole genome shotgun (WGS) entry which is preliminary data.</text>
</comment>
<dbReference type="PANTHER" id="PTHR16038:SF4">
    <property type="entry name" value="WD REPEAT-CONTAINING PROTEIN 74"/>
    <property type="match status" value="1"/>
</dbReference>
<dbReference type="OrthoDB" id="18388at2759"/>
<feature type="domain" description="Anaphase-promoting complex subunit 4-like WD40" evidence="2">
    <location>
        <begin position="34"/>
        <end position="76"/>
    </location>
</feature>
<dbReference type="Pfam" id="PF00400">
    <property type="entry name" value="WD40"/>
    <property type="match status" value="1"/>
</dbReference>
<dbReference type="InterPro" id="IPR015943">
    <property type="entry name" value="WD40/YVTN_repeat-like_dom_sf"/>
</dbReference>
<sequence length="366" mass="41442">MNLQSQYFIYAGTVRGALVYTQSKIEERAQYELSNTEKSEITSMEWGRNENEIVVGHKNGAVKLYSTLNNKYVKTLGNLEGNGPVVGIGIQDQNIIVGRNSGHINIWSKMDVDSFSLNLQDESTLECIVSNKNKTNIIGTGGERNDFKLWDLEMKKPVFKAKSMGHDELNLPIPTSVRSICFLSNDSNLAGCATKEGYVLLYDERTQRRPVTKFIESKASYTTIAACYRERQCVVGTTKGYIQLIDLRSPAKCIRTYKSFTGGVTSLVCDSVSPIVVSTSLDRHLRIHNLDTKECLYKKYLKQSLTKLVIKPIVKEEPNEEAVQGESEQVDEEYEALFENMKTVEDKPKKRKSNREEGKLHKKKRN</sequence>
<dbReference type="Gene3D" id="2.130.10.10">
    <property type="entry name" value="YVTN repeat-like/Quinoprotein amine dehydrogenase"/>
    <property type="match status" value="2"/>
</dbReference>
<dbReference type="Proteomes" id="UP000801492">
    <property type="component" value="Unassembled WGS sequence"/>
</dbReference>
<dbReference type="InterPro" id="IPR024977">
    <property type="entry name" value="Apc4-like_WD40_dom"/>
</dbReference>
<proteinExistence type="predicted"/>
<evidence type="ECO:0000259" key="2">
    <source>
        <dbReference type="Pfam" id="PF12894"/>
    </source>
</evidence>
<dbReference type="PANTHER" id="PTHR16038">
    <property type="entry name" value="NOP SEVEN ASSOCIATED PROTEIN 1"/>
    <property type="match status" value="1"/>
</dbReference>
<dbReference type="AlphaFoldDB" id="A0A8K0CC51"/>
<dbReference type="InterPro" id="IPR036322">
    <property type="entry name" value="WD40_repeat_dom_sf"/>
</dbReference>
<evidence type="ECO:0000313" key="3">
    <source>
        <dbReference type="EMBL" id="KAF2884574.1"/>
    </source>
</evidence>
<dbReference type="GO" id="GO:0005730">
    <property type="term" value="C:nucleolus"/>
    <property type="evidence" value="ECO:0007669"/>
    <property type="project" value="InterPro"/>
</dbReference>
<feature type="region of interest" description="Disordered" evidence="1">
    <location>
        <begin position="341"/>
        <end position="366"/>
    </location>
</feature>